<feature type="region of interest" description="Disordered" evidence="7">
    <location>
        <begin position="354"/>
        <end position="373"/>
    </location>
</feature>
<dbReference type="InterPro" id="IPR012677">
    <property type="entry name" value="Nucleotide-bd_a/b_plait_sf"/>
</dbReference>
<keyword evidence="5" id="KW-0694">RNA-binding</keyword>
<dbReference type="PANTHER" id="PTHR16517">
    <property type="entry name" value="TUBBY-RELATED"/>
    <property type="match status" value="1"/>
</dbReference>
<keyword evidence="10" id="KW-1185">Reference proteome</keyword>
<protein>
    <submittedName>
        <fullName evidence="9">RpsS protein</fullName>
    </submittedName>
</protein>
<keyword evidence="4 6" id="KW-0687">Ribonucleoprotein</keyword>
<dbReference type="Proteomes" id="UP000601435">
    <property type="component" value="Unassembled WGS sequence"/>
</dbReference>
<dbReference type="SMART" id="SM00360">
    <property type="entry name" value="RRM"/>
    <property type="match status" value="1"/>
</dbReference>
<evidence type="ECO:0000256" key="7">
    <source>
        <dbReference type="SAM" id="MobiDB-lite"/>
    </source>
</evidence>
<dbReference type="GO" id="GO:0003735">
    <property type="term" value="F:structural constituent of ribosome"/>
    <property type="evidence" value="ECO:0007669"/>
    <property type="project" value="InterPro"/>
</dbReference>
<feature type="compositionally biased region" description="Basic and acidic residues" evidence="7">
    <location>
        <begin position="425"/>
        <end position="491"/>
    </location>
</feature>
<evidence type="ECO:0000256" key="2">
    <source>
        <dbReference type="ARBA" id="ARBA00007345"/>
    </source>
</evidence>
<dbReference type="InterPro" id="IPR000007">
    <property type="entry name" value="Tubby_C"/>
</dbReference>
<feature type="compositionally biased region" description="Basic and acidic residues" evidence="7">
    <location>
        <begin position="383"/>
        <end position="393"/>
    </location>
</feature>
<dbReference type="InterPro" id="IPR025659">
    <property type="entry name" value="Tubby-like_C"/>
</dbReference>
<dbReference type="Pfam" id="PF00076">
    <property type="entry name" value="RRM_1"/>
    <property type="match status" value="1"/>
</dbReference>
<dbReference type="PROSITE" id="PS50102">
    <property type="entry name" value="RRM"/>
    <property type="match status" value="1"/>
</dbReference>
<feature type="domain" description="RRM" evidence="8">
    <location>
        <begin position="511"/>
        <end position="582"/>
    </location>
</feature>
<reference evidence="9" key="1">
    <citation type="submission" date="2021-02" db="EMBL/GenBank/DDBJ databases">
        <authorList>
            <person name="Dougan E. K."/>
            <person name="Rhodes N."/>
            <person name="Thang M."/>
            <person name="Chan C."/>
        </authorList>
    </citation>
    <scope>NUCLEOTIDE SEQUENCE</scope>
</reference>
<dbReference type="InterPro" id="IPR005732">
    <property type="entry name" value="Ribosomal_uS19_bac-type"/>
</dbReference>
<comment type="similarity">
    <text evidence="1">Belongs to the TUB family.</text>
</comment>
<feature type="region of interest" description="Disordered" evidence="7">
    <location>
        <begin position="664"/>
        <end position="684"/>
    </location>
</feature>
<dbReference type="AlphaFoldDB" id="A0A812L8M8"/>
<comment type="caution">
    <text evidence="9">The sequence shown here is derived from an EMBL/GenBank/DDBJ whole genome shotgun (WGS) entry which is preliminary data.</text>
</comment>
<dbReference type="PANTHER" id="PTHR16517:SF7">
    <property type="entry name" value="PROTEIN KING TUBBY"/>
    <property type="match status" value="1"/>
</dbReference>
<dbReference type="OrthoDB" id="584535at2759"/>
<dbReference type="PRINTS" id="PR00975">
    <property type="entry name" value="RIBOSOMALS19"/>
</dbReference>
<dbReference type="InterPro" id="IPR002222">
    <property type="entry name" value="Ribosomal_uS19"/>
</dbReference>
<dbReference type="EMBL" id="CAJNJA010009056">
    <property type="protein sequence ID" value="CAE7242712.1"/>
    <property type="molecule type" value="Genomic_DNA"/>
</dbReference>
<feature type="region of interest" description="Disordered" evidence="7">
    <location>
        <begin position="702"/>
        <end position="732"/>
    </location>
</feature>
<dbReference type="Gene3D" id="3.30.860.10">
    <property type="entry name" value="30s Ribosomal Protein S19, Chain A"/>
    <property type="match status" value="1"/>
</dbReference>
<dbReference type="Gene3D" id="3.30.70.330">
    <property type="match status" value="1"/>
</dbReference>
<dbReference type="GO" id="GO:0015935">
    <property type="term" value="C:small ribosomal subunit"/>
    <property type="evidence" value="ECO:0007669"/>
    <property type="project" value="InterPro"/>
</dbReference>
<keyword evidence="3 6" id="KW-0689">Ribosomal protein</keyword>
<gene>
    <name evidence="9" type="primary">rpsS</name>
    <name evidence="9" type="ORF">SNEC2469_LOCUS4529</name>
</gene>
<dbReference type="InterPro" id="IPR000504">
    <property type="entry name" value="RRM_dom"/>
</dbReference>
<dbReference type="GO" id="GO:0003723">
    <property type="term" value="F:RNA binding"/>
    <property type="evidence" value="ECO:0007669"/>
    <property type="project" value="UniProtKB-UniRule"/>
</dbReference>
<dbReference type="PROSITE" id="PS00323">
    <property type="entry name" value="RIBOSOMAL_S19"/>
    <property type="match status" value="1"/>
</dbReference>
<dbReference type="Gene3D" id="3.20.90.10">
    <property type="entry name" value="Tubby Protein, Chain A"/>
    <property type="match status" value="1"/>
</dbReference>
<evidence type="ECO:0000313" key="10">
    <source>
        <dbReference type="Proteomes" id="UP000601435"/>
    </source>
</evidence>
<dbReference type="SUPFAM" id="SSF54928">
    <property type="entry name" value="RNA-binding domain, RBD"/>
    <property type="match status" value="1"/>
</dbReference>
<dbReference type="InterPro" id="IPR035979">
    <property type="entry name" value="RBD_domain_sf"/>
</dbReference>
<dbReference type="CDD" id="cd00590">
    <property type="entry name" value="RRM_SF"/>
    <property type="match status" value="1"/>
</dbReference>
<proteinExistence type="inferred from homology"/>
<feature type="compositionally biased region" description="Low complexity" evidence="7">
    <location>
        <begin position="496"/>
        <end position="510"/>
    </location>
</feature>
<dbReference type="HAMAP" id="MF_00531">
    <property type="entry name" value="Ribosomal_uS19"/>
    <property type="match status" value="1"/>
</dbReference>
<dbReference type="FunFam" id="3.30.860.10:FF:000001">
    <property type="entry name" value="30S ribosomal protein S19"/>
    <property type="match status" value="1"/>
</dbReference>
<comment type="similarity">
    <text evidence="2 6">Belongs to the universal ribosomal protein uS19 family.</text>
</comment>
<dbReference type="GO" id="GO:0005737">
    <property type="term" value="C:cytoplasm"/>
    <property type="evidence" value="ECO:0007669"/>
    <property type="project" value="UniProtKB-ARBA"/>
</dbReference>
<evidence type="ECO:0000256" key="6">
    <source>
        <dbReference type="RuleBase" id="RU003485"/>
    </source>
</evidence>
<evidence type="ECO:0000256" key="3">
    <source>
        <dbReference type="ARBA" id="ARBA00022980"/>
    </source>
</evidence>
<dbReference type="NCBIfam" id="TIGR01050">
    <property type="entry name" value="rpsS_bact"/>
    <property type="match status" value="1"/>
</dbReference>
<evidence type="ECO:0000256" key="1">
    <source>
        <dbReference type="ARBA" id="ARBA00007129"/>
    </source>
</evidence>
<evidence type="ECO:0000256" key="5">
    <source>
        <dbReference type="PROSITE-ProRule" id="PRU00176"/>
    </source>
</evidence>
<evidence type="ECO:0000259" key="8">
    <source>
        <dbReference type="PROSITE" id="PS50102"/>
    </source>
</evidence>
<dbReference type="InterPro" id="IPR020934">
    <property type="entry name" value="Ribosomal_uS19_CS"/>
</dbReference>
<feature type="compositionally biased region" description="Basic and acidic residues" evidence="7">
    <location>
        <begin position="400"/>
        <end position="411"/>
    </location>
</feature>
<dbReference type="SUPFAM" id="SSF54570">
    <property type="entry name" value="Ribosomal protein S19"/>
    <property type="match status" value="1"/>
</dbReference>
<name>A0A812L8M8_9DINO</name>
<dbReference type="InterPro" id="IPR023575">
    <property type="entry name" value="Ribosomal_uS19_SF"/>
</dbReference>
<evidence type="ECO:0000256" key="4">
    <source>
        <dbReference type="ARBA" id="ARBA00023274"/>
    </source>
</evidence>
<sequence length="1216" mass="133965">MWHPRALPHAGLPVADDSKAHLSAAVSSGVGMHGELGVVIRMAGAAWSALCHGPAVLASHRPDCAPAEVQWQRGCVLSTRRPRWNPRQKTLTLDFQGRCSLASAKNFQLEAEGDAGRVVLLFGKVEKDRFVLDHSHPLGTVQAFAAALSASHWKLHSPVREKEREIAAGQCAVLRGPGGRRFAFGAMPADLDQTLEEMIETTWEPKGKGKKGKGKDFSRENGYGYDGKGWGKAKGNGQAKGRGFGQASGQKLDMSLDELVDDGTSAGKSKGKGPKGAKGSWNTWDSNGHGYSGYSSNYSNYDASWGKSYGKSWGKSRPKGEFFDKGKSWGKGKDGASTLASPYWMEHDDWRMDEEEGKGGKGKGGKGKDTYDAYDYDGYNARYEDKGWGKGKGEGVWARSLRDTDMREDRGYGSYAVGRPGMWSRIDEERSDRRGDRNERDADRLRRGGESRPRPSGLRLERNRLQERASERERDLREAPRKRPREEDRDGPPPASAARTRARVTAPSAPKRIKVTNIPKELKAADVREAFEAETGKITLCELSRGTCRITFARAKDAQQAVETFDRGELNGKVISVILEEALVPGPARTRGRHGGPGKAPFTERLGRGRLMGLLLLSKRKERAHEGQKRQKQFNYARQLKLKRHIQAPAEPRCHETDAVRCFRSSSQSSEHVPRRRKQSQSLGSVFASHAVASVRSLASARDDVQRPLAASPAKPGAKAGGSEPAKHSVDDAPGYLEEADAKEKGEKPPFIAINLLNKITRMNKEGKKETVRAFSRQSTIIPAMIGHTCAVHNGREFVPIVINEGMVGFKLGDFVPTHTFTSHPKQVMAASVAKDEWQRDGSQPAACKKVAEKGRAELMLLALDSKYKELQKDALHKHLQRDFYGTTIKDIFPQGVAKSGSSNKVKEVYAAVPEDGQTTEMTDDEEDVYEDALDVFEAYKEVRMQRRARPRNKAEVQELVDCESAGTPDDRNGDPLRSVTVSFKEKRMAIEMLLLKEDVAKCNAALTSGSQQGQVPDFPCEAYRDPHPKRIIQGRVPANCISDADWSAMASGEAFITSAPETAAPGSSFISHSAIDDTESIASGSTTMPNLNLLAGAWAEFNMHGVSDREVRARQTTDFFEQLRTAGYLIDFTLARRAEWNRVDTYQCVTTEAYVRPEHVINMIPSYQNLHAFASFDTSHMQCGTYPDGIARSTKGHRSSRAAVLMACPSSFRGL</sequence>
<organism evidence="9 10">
    <name type="scientific">Symbiodinium necroappetens</name>
    <dbReference type="NCBI Taxonomy" id="1628268"/>
    <lineage>
        <taxon>Eukaryota</taxon>
        <taxon>Sar</taxon>
        <taxon>Alveolata</taxon>
        <taxon>Dinophyceae</taxon>
        <taxon>Suessiales</taxon>
        <taxon>Symbiodiniaceae</taxon>
        <taxon>Symbiodinium</taxon>
    </lineage>
</organism>
<dbReference type="Pfam" id="PF00203">
    <property type="entry name" value="Ribosomal_S19"/>
    <property type="match status" value="1"/>
</dbReference>
<feature type="region of interest" description="Disordered" evidence="7">
    <location>
        <begin position="383"/>
        <end position="512"/>
    </location>
</feature>
<dbReference type="GO" id="GO:0006412">
    <property type="term" value="P:translation"/>
    <property type="evidence" value="ECO:0007669"/>
    <property type="project" value="InterPro"/>
</dbReference>
<dbReference type="SUPFAM" id="SSF54518">
    <property type="entry name" value="Tubby C-terminal domain-like"/>
    <property type="match status" value="1"/>
</dbReference>
<dbReference type="Pfam" id="PF01167">
    <property type="entry name" value="Tub"/>
    <property type="match status" value="1"/>
</dbReference>
<feature type="compositionally biased region" description="Low complexity" evidence="7">
    <location>
        <begin position="710"/>
        <end position="724"/>
    </location>
</feature>
<accession>A0A812L8M8</accession>
<evidence type="ECO:0000313" key="9">
    <source>
        <dbReference type="EMBL" id="CAE7242712.1"/>
    </source>
</evidence>
<feature type="region of interest" description="Disordered" evidence="7">
    <location>
        <begin position="260"/>
        <end position="284"/>
    </location>
</feature>